<dbReference type="GeneID" id="65094700"/>
<dbReference type="RefSeq" id="XP_041691523.1">
    <property type="nucleotide sequence ID" value="XM_041826296.1"/>
</dbReference>
<dbReference type="AlphaFoldDB" id="A0A1L7UNW9"/>
<gene>
    <name evidence="1" type="ORF">FMAN_15460</name>
</gene>
<proteinExistence type="predicted"/>
<keyword evidence="2" id="KW-1185">Reference proteome</keyword>
<sequence length="116" mass="12982">MVDVNSVVEMVFAYNMRLFVVTRNNMTRKVNGTRRGPDGGRVPVDGEAPELNAVQNSITDIYRMCTVSPVVGHGALLERDESDESGTLVVCKHKYIHTDLDGIKRYIEQMPDISLK</sequence>
<evidence type="ECO:0000313" key="1">
    <source>
        <dbReference type="EMBL" id="CVL09221.1"/>
    </source>
</evidence>
<accession>A0A1L7UNW9</accession>
<organism evidence="1 2">
    <name type="scientific">Fusarium mangiferae</name>
    <name type="common">Mango malformation disease fungus</name>
    <dbReference type="NCBI Taxonomy" id="192010"/>
    <lineage>
        <taxon>Eukaryota</taxon>
        <taxon>Fungi</taxon>
        <taxon>Dikarya</taxon>
        <taxon>Ascomycota</taxon>
        <taxon>Pezizomycotina</taxon>
        <taxon>Sordariomycetes</taxon>
        <taxon>Hypocreomycetidae</taxon>
        <taxon>Hypocreales</taxon>
        <taxon>Nectriaceae</taxon>
        <taxon>Fusarium</taxon>
        <taxon>Fusarium fujikuroi species complex</taxon>
    </lineage>
</organism>
<protein>
    <submittedName>
        <fullName evidence="1">Uncharacterized protein</fullName>
    </submittedName>
</protein>
<dbReference type="VEuPathDB" id="FungiDB:FMAN_15460"/>
<dbReference type="Proteomes" id="UP000184255">
    <property type="component" value="Unassembled WGS sequence"/>
</dbReference>
<evidence type="ECO:0000313" key="2">
    <source>
        <dbReference type="Proteomes" id="UP000184255"/>
    </source>
</evidence>
<comment type="caution">
    <text evidence="1">The sequence shown here is derived from an EMBL/GenBank/DDBJ whole genome shotgun (WGS) entry which is preliminary data.</text>
</comment>
<reference evidence="2" key="1">
    <citation type="journal article" date="2016" name="Genome Biol. Evol.">
        <title>Comparative 'omics' of the Fusarium fujikuroi species complex highlights differences in genetic potential and metabolite synthesis.</title>
        <authorList>
            <person name="Niehaus E.-M."/>
            <person name="Muensterkoetter M."/>
            <person name="Proctor R.H."/>
            <person name="Brown D.W."/>
            <person name="Sharon A."/>
            <person name="Idan Y."/>
            <person name="Oren-Young L."/>
            <person name="Sieber C.M."/>
            <person name="Novak O."/>
            <person name="Pencik A."/>
            <person name="Tarkowska D."/>
            <person name="Hromadova K."/>
            <person name="Freeman S."/>
            <person name="Maymon M."/>
            <person name="Elazar M."/>
            <person name="Youssef S.A."/>
            <person name="El-Shabrawy E.S.M."/>
            <person name="Shalaby A.B.A."/>
            <person name="Houterman P."/>
            <person name="Brock N.L."/>
            <person name="Burkhardt I."/>
            <person name="Tsavkelova E.A."/>
            <person name="Dickschat J.S."/>
            <person name="Galuszka P."/>
            <person name="Gueldener U."/>
            <person name="Tudzynski B."/>
        </authorList>
    </citation>
    <scope>NUCLEOTIDE SEQUENCE [LARGE SCALE GENOMIC DNA]</scope>
    <source>
        <strain evidence="2">MRC7560</strain>
    </source>
</reference>
<dbReference type="EMBL" id="FCQH01000034">
    <property type="protein sequence ID" value="CVL09221.1"/>
    <property type="molecule type" value="Genomic_DNA"/>
</dbReference>
<name>A0A1L7UNW9_FUSMA</name>